<keyword evidence="1" id="KW-0732">Signal</keyword>
<sequence length="109" mass="11678">GSIYALLWVAFANLRAPFVEADGTLACDIANILRCPDSGESLTHFTLIIPTIETLGRLIPIQLGEVLSPQIVSALGLQPSSLCSELNSSDRLFSSLPTKYVLSHPSSHT</sequence>
<evidence type="ECO:0000313" key="2">
    <source>
        <dbReference type="EMBL" id="EPS94105.1"/>
    </source>
</evidence>
<feature type="signal peptide" evidence="1">
    <location>
        <begin position="1"/>
        <end position="21"/>
    </location>
</feature>
<feature type="non-terminal residue" evidence="2">
    <location>
        <position position="1"/>
    </location>
</feature>
<dbReference type="EMBL" id="KE504245">
    <property type="protein sequence ID" value="EPS94105.1"/>
    <property type="molecule type" value="Genomic_DNA"/>
</dbReference>
<dbReference type="InParanoid" id="S8EWX8"/>
<dbReference type="AlphaFoldDB" id="S8EWX8"/>
<protein>
    <submittedName>
        <fullName evidence="2">Uncharacterized protein</fullName>
    </submittedName>
</protein>
<organism evidence="2 3">
    <name type="scientific">Fomitopsis schrenkii</name>
    <name type="common">Brown rot fungus</name>
    <dbReference type="NCBI Taxonomy" id="2126942"/>
    <lineage>
        <taxon>Eukaryota</taxon>
        <taxon>Fungi</taxon>
        <taxon>Dikarya</taxon>
        <taxon>Basidiomycota</taxon>
        <taxon>Agaricomycotina</taxon>
        <taxon>Agaricomycetes</taxon>
        <taxon>Polyporales</taxon>
        <taxon>Fomitopsis</taxon>
    </lineage>
</organism>
<keyword evidence="3" id="KW-1185">Reference proteome</keyword>
<accession>S8EWX8</accession>
<dbReference type="HOGENOM" id="CLU_151452_0_0_1"/>
<feature type="chain" id="PRO_5004551041" evidence="1">
    <location>
        <begin position="22"/>
        <end position="109"/>
    </location>
</feature>
<reference evidence="2 3" key="1">
    <citation type="journal article" date="2012" name="Science">
        <title>The Paleozoic origin of enzymatic lignin decomposition reconstructed from 31 fungal genomes.</title>
        <authorList>
            <person name="Floudas D."/>
            <person name="Binder M."/>
            <person name="Riley R."/>
            <person name="Barry K."/>
            <person name="Blanchette R.A."/>
            <person name="Henrissat B."/>
            <person name="Martinez A.T."/>
            <person name="Otillar R."/>
            <person name="Spatafora J.W."/>
            <person name="Yadav J.S."/>
            <person name="Aerts A."/>
            <person name="Benoit I."/>
            <person name="Boyd A."/>
            <person name="Carlson A."/>
            <person name="Copeland A."/>
            <person name="Coutinho P.M."/>
            <person name="de Vries R.P."/>
            <person name="Ferreira P."/>
            <person name="Findley K."/>
            <person name="Foster B."/>
            <person name="Gaskell J."/>
            <person name="Glotzer D."/>
            <person name="Gorecki P."/>
            <person name="Heitman J."/>
            <person name="Hesse C."/>
            <person name="Hori C."/>
            <person name="Igarashi K."/>
            <person name="Jurgens J.A."/>
            <person name="Kallen N."/>
            <person name="Kersten P."/>
            <person name="Kohler A."/>
            <person name="Kuees U."/>
            <person name="Kumar T.K.A."/>
            <person name="Kuo A."/>
            <person name="LaButti K."/>
            <person name="Larrondo L.F."/>
            <person name="Lindquist E."/>
            <person name="Ling A."/>
            <person name="Lombard V."/>
            <person name="Lucas S."/>
            <person name="Lundell T."/>
            <person name="Martin R."/>
            <person name="McLaughlin D.J."/>
            <person name="Morgenstern I."/>
            <person name="Morin E."/>
            <person name="Murat C."/>
            <person name="Nagy L.G."/>
            <person name="Nolan M."/>
            <person name="Ohm R.A."/>
            <person name="Patyshakuliyeva A."/>
            <person name="Rokas A."/>
            <person name="Ruiz-Duenas F.J."/>
            <person name="Sabat G."/>
            <person name="Salamov A."/>
            <person name="Samejima M."/>
            <person name="Schmutz J."/>
            <person name="Slot J.C."/>
            <person name="St John F."/>
            <person name="Stenlid J."/>
            <person name="Sun H."/>
            <person name="Sun S."/>
            <person name="Syed K."/>
            <person name="Tsang A."/>
            <person name="Wiebenga A."/>
            <person name="Young D."/>
            <person name="Pisabarro A."/>
            <person name="Eastwood D.C."/>
            <person name="Martin F."/>
            <person name="Cullen D."/>
            <person name="Grigoriev I.V."/>
            <person name="Hibbett D.S."/>
        </authorList>
    </citation>
    <scope>NUCLEOTIDE SEQUENCE</scope>
    <source>
        <strain evidence="3">FP-58527</strain>
    </source>
</reference>
<dbReference type="Proteomes" id="UP000015241">
    <property type="component" value="Unassembled WGS sequence"/>
</dbReference>
<evidence type="ECO:0000256" key="1">
    <source>
        <dbReference type="SAM" id="SignalP"/>
    </source>
</evidence>
<name>S8EWX8_FOMSC</name>
<proteinExistence type="predicted"/>
<evidence type="ECO:0000313" key="3">
    <source>
        <dbReference type="Proteomes" id="UP000015241"/>
    </source>
</evidence>
<gene>
    <name evidence="2" type="ORF">FOMPIDRAFT_62802</name>
</gene>